<dbReference type="AlphaFoldDB" id="A0A2H6K7C5"/>
<dbReference type="EMBL" id="BDSA01000001">
    <property type="protein sequence ID" value="GBE58907.1"/>
    <property type="molecule type" value="Genomic_DNA"/>
</dbReference>
<dbReference type="RefSeq" id="XP_028865150.1">
    <property type="nucleotide sequence ID" value="XM_029009317.1"/>
</dbReference>
<sequence>MLLRPPPKKALKAPTNSTGQANEKHKIHFYSLNSWIETAESIRKAAWSKAEEAYSKLDVHADLSRNVEKIVKTKDENVRVHKGLNGLHGNMGDLNQQVRTVLTGAVKKAEEVYKGLEDKDDKVHPVGKNIEAINKANKEIANANKTLGTEVQHLGKWRSAAHNVIDKANEKCEEILKRVSTDKNVKEAVIYEQAETLKDKGTELYNAAKLAKQQVGELVGEALQGVVEMDGDLKRDLRTVREEIKEGIQKVIKDLGVNDLGEKVQNDLGALKGKMSDLARDDNVNNLVSKELQGLSTAKTQLINVTNPIKTHTDQLESKFQSAIQHPLKSKVGEVDSAIGELGGVFNDVGRAGPKDIQGIFRHIKDRVGEIKGEEGESESWYLKGGSGLLGIESAINHYAGNFEGDDNFNKRVQGWLNGIWGEKKDGQEVNKVLQAWLQQWVESKGVKWNSVGGRGTIMGGKSYMDIFREKIIENIGEKFTAEAQTAGGVVTKERSGAPPSIQKDVEAVKKGCEEFVSKLDEKLHSSRLDSLASAIAGKVHGEVKSKLQGSTTEEHIKLLVEASLVALRATVNQVADELDSVLLADYRMGGQDTGMHIAKALDKALSVTKMLQNKLTKATTSDPGKPLVPPSPGQPESPAQAVDSKLQAVKQEVQGLEEDFRGNVTRVLRDTAG</sequence>
<evidence type="ECO:0000256" key="1">
    <source>
        <dbReference type="SAM" id="MobiDB-lite"/>
    </source>
</evidence>
<name>A0A2H6K7C5_9APIC</name>
<accession>A0A2H6K7C5</accession>
<proteinExistence type="predicted"/>
<gene>
    <name evidence="2" type="ORF">BOVATA_004000</name>
</gene>
<dbReference type="VEuPathDB" id="PiroplasmaDB:BOVATA_004000"/>
<dbReference type="OrthoDB" id="367049at2759"/>
<evidence type="ECO:0000313" key="2">
    <source>
        <dbReference type="EMBL" id="GBE58907.1"/>
    </source>
</evidence>
<feature type="compositionally biased region" description="Pro residues" evidence="1">
    <location>
        <begin position="627"/>
        <end position="636"/>
    </location>
</feature>
<feature type="region of interest" description="Disordered" evidence="1">
    <location>
        <begin position="1"/>
        <end position="21"/>
    </location>
</feature>
<protein>
    <submittedName>
        <fullName evidence="2">Extracellular matrix-binding ebh, putative</fullName>
    </submittedName>
</protein>
<dbReference type="GeneID" id="39872677"/>
<reference evidence="2 3" key="1">
    <citation type="journal article" date="2017" name="BMC Genomics">
        <title>Whole-genome assembly of Babesia ovata and comparative genomics between closely related pathogens.</title>
        <authorList>
            <person name="Yamagishi J."/>
            <person name="Asada M."/>
            <person name="Hakimi H."/>
            <person name="Tanaka T.Q."/>
            <person name="Sugimoto C."/>
            <person name="Kawazu S."/>
        </authorList>
    </citation>
    <scope>NUCLEOTIDE SEQUENCE [LARGE SCALE GENOMIC DNA]</scope>
    <source>
        <strain evidence="2 3">Miyake</strain>
    </source>
</reference>
<keyword evidence="3" id="KW-1185">Reference proteome</keyword>
<feature type="region of interest" description="Disordered" evidence="1">
    <location>
        <begin position="617"/>
        <end position="646"/>
    </location>
</feature>
<evidence type="ECO:0000313" key="3">
    <source>
        <dbReference type="Proteomes" id="UP000236319"/>
    </source>
</evidence>
<organism evidence="2 3">
    <name type="scientific">Babesia ovata</name>
    <dbReference type="NCBI Taxonomy" id="189622"/>
    <lineage>
        <taxon>Eukaryota</taxon>
        <taxon>Sar</taxon>
        <taxon>Alveolata</taxon>
        <taxon>Apicomplexa</taxon>
        <taxon>Aconoidasida</taxon>
        <taxon>Piroplasmida</taxon>
        <taxon>Babesiidae</taxon>
        <taxon>Babesia</taxon>
    </lineage>
</organism>
<feature type="compositionally biased region" description="Basic residues" evidence="1">
    <location>
        <begin position="1"/>
        <end position="11"/>
    </location>
</feature>
<dbReference type="Gene3D" id="1.20.120.20">
    <property type="entry name" value="Apolipoprotein"/>
    <property type="match status" value="1"/>
</dbReference>
<comment type="caution">
    <text evidence="2">The sequence shown here is derived from an EMBL/GenBank/DDBJ whole genome shotgun (WGS) entry which is preliminary data.</text>
</comment>
<dbReference type="Proteomes" id="UP000236319">
    <property type="component" value="Unassembled WGS sequence"/>
</dbReference>